<dbReference type="Proteomes" id="UP001138672">
    <property type="component" value="Unassembled WGS sequence"/>
</dbReference>
<evidence type="ECO:0000313" key="6">
    <source>
        <dbReference type="EMBL" id="MBP1839755.1"/>
    </source>
</evidence>
<comment type="caution">
    <text evidence="6">The sequence shown here is derived from an EMBL/GenBank/DDBJ whole genome shotgun (WGS) entry which is preliminary data.</text>
</comment>
<keyword evidence="2" id="KW-0813">Transport</keyword>
<keyword evidence="4 6" id="KW-0067">ATP-binding</keyword>
<protein>
    <submittedName>
        <fullName evidence="6">ABC-2 type transport system ATP-binding protein</fullName>
    </submittedName>
</protein>
<evidence type="ECO:0000256" key="2">
    <source>
        <dbReference type="ARBA" id="ARBA00022448"/>
    </source>
</evidence>
<dbReference type="Gene3D" id="3.40.50.300">
    <property type="entry name" value="P-loop containing nucleotide triphosphate hydrolases"/>
    <property type="match status" value="1"/>
</dbReference>
<dbReference type="AlphaFoldDB" id="A0A9X0YJI8"/>
<dbReference type="GO" id="GO:0016887">
    <property type="term" value="F:ATP hydrolysis activity"/>
    <property type="evidence" value="ECO:0007669"/>
    <property type="project" value="InterPro"/>
</dbReference>
<evidence type="ECO:0000256" key="1">
    <source>
        <dbReference type="ARBA" id="ARBA00005417"/>
    </source>
</evidence>
<organism evidence="6 8">
    <name type="scientific">Formosa algae</name>
    <dbReference type="NCBI Taxonomy" id="225843"/>
    <lineage>
        <taxon>Bacteria</taxon>
        <taxon>Pseudomonadati</taxon>
        <taxon>Bacteroidota</taxon>
        <taxon>Flavobacteriia</taxon>
        <taxon>Flavobacteriales</taxon>
        <taxon>Flavobacteriaceae</taxon>
        <taxon>Formosa</taxon>
    </lineage>
</organism>
<dbReference type="PANTHER" id="PTHR43335:SF8">
    <property type="entry name" value="ABC TRANSPORTER, ATP-BINDING PROTEIN"/>
    <property type="match status" value="1"/>
</dbReference>
<dbReference type="Proteomes" id="UP001231587">
    <property type="component" value="Unassembled WGS sequence"/>
</dbReference>
<sequence length="281" mass="30522">MIVSAIDLSKSYGKLQVLNSVNLQCKAGEICGVLGANGAGKTTLFKIILGLIQPDSGAVVLHAQGVKPIGGIIEKPALYEYLNAAENLKLFSKIQGLKITSETIEEKLNQVGLATDRTDLVKHYSMGMKQRLGIAIALLNHPKCLVLDEPFSGLDPLGITALRKLIIDLAEQEQLAILISSHIIDQLSKICNTMYVMSKGKIIKSGLAQDIILENTTSFSFSAPNIKSSKALKAYDVLFKGEIAQVAISTNEVPKLIQELSEEHIYITSCVPELDMDKLFQ</sequence>
<feature type="domain" description="ABC transporter" evidence="5">
    <location>
        <begin position="3"/>
        <end position="224"/>
    </location>
</feature>
<dbReference type="PROSITE" id="PS50893">
    <property type="entry name" value="ABC_TRANSPORTER_2"/>
    <property type="match status" value="1"/>
</dbReference>
<evidence type="ECO:0000256" key="3">
    <source>
        <dbReference type="ARBA" id="ARBA00022741"/>
    </source>
</evidence>
<evidence type="ECO:0000256" key="4">
    <source>
        <dbReference type="ARBA" id="ARBA00022840"/>
    </source>
</evidence>
<dbReference type="SUPFAM" id="SSF52540">
    <property type="entry name" value="P-loop containing nucleoside triphosphate hydrolases"/>
    <property type="match status" value="1"/>
</dbReference>
<evidence type="ECO:0000313" key="9">
    <source>
        <dbReference type="Proteomes" id="UP001231587"/>
    </source>
</evidence>
<evidence type="ECO:0000313" key="7">
    <source>
        <dbReference type="EMBL" id="MDQ0335354.1"/>
    </source>
</evidence>
<dbReference type="SMART" id="SM00382">
    <property type="entry name" value="AAA"/>
    <property type="match status" value="1"/>
</dbReference>
<evidence type="ECO:0000259" key="5">
    <source>
        <dbReference type="PROSITE" id="PS50893"/>
    </source>
</evidence>
<accession>A0A9X0YJI8</accession>
<proteinExistence type="inferred from homology"/>
<keyword evidence="3" id="KW-0547">Nucleotide-binding</keyword>
<reference evidence="6" key="1">
    <citation type="submission" date="2021-03" db="EMBL/GenBank/DDBJ databases">
        <title>Genomic Encyclopedia of Type Strains, Phase IV (KMG-IV): sequencing the most valuable type-strain genomes for metagenomic binning, comparative biology and taxonomic classification.</title>
        <authorList>
            <person name="Goeker M."/>
        </authorList>
    </citation>
    <scope>NUCLEOTIDE SEQUENCE</scope>
    <source>
        <strain evidence="6">DSM 15523</strain>
        <strain evidence="7 9">DSM 16476</strain>
    </source>
</reference>
<dbReference type="Pfam" id="PF00005">
    <property type="entry name" value="ABC_tran"/>
    <property type="match status" value="1"/>
</dbReference>
<dbReference type="EMBL" id="JAGGJQ010000004">
    <property type="protein sequence ID" value="MBP1839755.1"/>
    <property type="molecule type" value="Genomic_DNA"/>
</dbReference>
<gene>
    <name evidence="6" type="ORF">J2Z56_001679</name>
    <name evidence="7" type="ORF">J2Z57_001802</name>
</gene>
<dbReference type="PANTHER" id="PTHR43335">
    <property type="entry name" value="ABC TRANSPORTER, ATP-BINDING PROTEIN"/>
    <property type="match status" value="1"/>
</dbReference>
<dbReference type="InterPro" id="IPR003593">
    <property type="entry name" value="AAA+_ATPase"/>
</dbReference>
<keyword evidence="9" id="KW-1185">Reference proteome</keyword>
<dbReference type="EMBL" id="JAUSUU010000005">
    <property type="protein sequence ID" value="MDQ0335354.1"/>
    <property type="molecule type" value="Genomic_DNA"/>
</dbReference>
<evidence type="ECO:0000313" key="8">
    <source>
        <dbReference type="Proteomes" id="UP001138672"/>
    </source>
</evidence>
<dbReference type="OrthoDB" id="9801987at2"/>
<dbReference type="InterPro" id="IPR003439">
    <property type="entry name" value="ABC_transporter-like_ATP-bd"/>
</dbReference>
<dbReference type="GO" id="GO:0005524">
    <property type="term" value="F:ATP binding"/>
    <property type="evidence" value="ECO:0007669"/>
    <property type="project" value="UniProtKB-KW"/>
</dbReference>
<name>A0A9X0YJI8_9FLAO</name>
<dbReference type="RefSeq" id="WP_057783318.1">
    <property type="nucleotide sequence ID" value="NZ_JAGGJQ010000004.1"/>
</dbReference>
<comment type="similarity">
    <text evidence="1">Belongs to the ABC transporter superfamily.</text>
</comment>
<dbReference type="InterPro" id="IPR027417">
    <property type="entry name" value="P-loop_NTPase"/>
</dbReference>